<keyword evidence="2" id="KW-1185">Reference proteome</keyword>
<evidence type="ECO:0000313" key="2">
    <source>
        <dbReference type="Proteomes" id="UP000199691"/>
    </source>
</evidence>
<evidence type="ECO:0000313" key="1">
    <source>
        <dbReference type="EMBL" id="SDP99089.1"/>
    </source>
</evidence>
<evidence type="ECO:0008006" key="3">
    <source>
        <dbReference type="Google" id="ProtNLM"/>
    </source>
</evidence>
<gene>
    <name evidence="1" type="ORF">SAMN05421507_1501</name>
</gene>
<name>A0A1H0X8C0_9PSEU</name>
<proteinExistence type="predicted"/>
<dbReference type="EMBL" id="FNIX01000050">
    <property type="protein sequence ID" value="SDP99089.1"/>
    <property type="molecule type" value="Genomic_DNA"/>
</dbReference>
<sequence>IFDYIEIFHNRRRRHTALGHLTPIEDELRSDHNTATAAS</sequence>
<feature type="non-terminal residue" evidence="1">
    <location>
        <position position="1"/>
    </location>
</feature>
<organism evidence="1 2">
    <name type="scientific">Lentzea jiangxiensis</name>
    <dbReference type="NCBI Taxonomy" id="641025"/>
    <lineage>
        <taxon>Bacteria</taxon>
        <taxon>Bacillati</taxon>
        <taxon>Actinomycetota</taxon>
        <taxon>Actinomycetes</taxon>
        <taxon>Pseudonocardiales</taxon>
        <taxon>Pseudonocardiaceae</taxon>
        <taxon>Lentzea</taxon>
    </lineage>
</organism>
<reference evidence="2" key="1">
    <citation type="submission" date="2016-10" db="EMBL/GenBank/DDBJ databases">
        <authorList>
            <person name="Varghese N."/>
            <person name="Submissions S."/>
        </authorList>
    </citation>
    <scope>NUCLEOTIDE SEQUENCE [LARGE SCALE GENOMIC DNA]</scope>
    <source>
        <strain evidence="2">CGMCC 4.6609</strain>
    </source>
</reference>
<accession>A0A1H0X8C0</accession>
<dbReference type="Proteomes" id="UP000199691">
    <property type="component" value="Unassembled WGS sequence"/>
</dbReference>
<dbReference type="AlphaFoldDB" id="A0A1H0X8C0"/>
<protein>
    <recommendedName>
        <fullName evidence="3">Integrase core domain-containing protein</fullName>
    </recommendedName>
</protein>
<dbReference type="GO" id="GO:0015074">
    <property type="term" value="P:DNA integration"/>
    <property type="evidence" value="ECO:0007669"/>
    <property type="project" value="InterPro"/>
</dbReference>